<dbReference type="AlphaFoldDB" id="A0A6S7BV51"/>
<protein>
    <recommendedName>
        <fullName evidence="2">BON domain-containing protein</fullName>
    </recommendedName>
</protein>
<feature type="compositionally biased region" description="Basic and acidic residues" evidence="1">
    <location>
        <begin position="163"/>
        <end position="177"/>
    </location>
</feature>
<feature type="region of interest" description="Disordered" evidence="1">
    <location>
        <begin position="246"/>
        <end position="273"/>
    </location>
</feature>
<dbReference type="EMBL" id="CADIJM010000014">
    <property type="protein sequence ID" value="CAB3729812.1"/>
    <property type="molecule type" value="Genomic_DNA"/>
</dbReference>
<accession>A0A6S7BV51</accession>
<dbReference type="Pfam" id="PF04972">
    <property type="entry name" value="BON"/>
    <property type="match status" value="1"/>
</dbReference>
<dbReference type="Gene3D" id="3.30.1340.30">
    <property type="match status" value="1"/>
</dbReference>
<dbReference type="Proteomes" id="UP000494214">
    <property type="component" value="Unassembled WGS sequence"/>
</dbReference>
<evidence type="ECO:0000313" key="4">
    <source>
        <dbReference type="Proteomes" id="UP000494214"/>
    </source>
</evidence>
<dbReference type="RefSeq" id="WP_175125269.1">
    <property type="nucleotide sequence ID" value="NZ_CADIJM010000014.1"/>
</dbReference>
<keyword evidence="4" id="KW-1185">Reference proteome</keyword>
<dbReference type="PANTHER" id="PTHR34606:SF15">
    <property type="entry name" value="BON DOMAIN-CONTAINING PROTEIN"/>
    <property type="match status" value="1"/>
</dbReference>
<evidence type="ECO:0000313" key="3">
    <source>
        <dbReference type="EMBL" id="CAB3729812.1"/>
    </source>
</evidence>
<feature type="domain" description="BON" evidence="2">
    <location>
        <begin position="179"/>
        <end position="246"/>
    </location>
</feature>
<sequence length="273" mass="29607">MSRDPRNTSNYRGDREPWQDPAPSYGYQGEGTRQGGTRETREPVRSRSADPGQSSYGGFSNEDPSFQRQQVYEGQSRGRGGDDRGYDPQGNRYGDQGRGAGGQGRFQSGRDRAYGGREQAYDGPTSFGDDEGGYYGDRPAWREESMSFETAERGGYNRGPTAWRDRASRRTDPKGYIRSDDRIRENVCEALAHSGLDVSDVSVAVLDGHVVLEGTVPDRRTKHRVEDCTVECAGVNDVENRIRVGAAGGLNPGASSSGAGSTGSVDDVGTAKE</sequence>
<dbReference type="PANTHER" id="PTHR34606">
    <property type="entry name" value="BON DOMAIN-CONTAINING PROTEIN"/>
    <property type="match status" value="1"/>
</dbReference>
<feature type="compositionally biased region" description="Polar residues" evidence="1">
    <location>
        <begin position="51"/>
        <end position="73"/>
    </location>
</feature>
<gene>
    <name evidence="3" type="ORF">LMG26690_04679</name>
</gene>
<dbReference type="InterPro" id="IPR051686">
    <property type="entry name" value="Lipoprotein_DolP"/>
</dbReference>
<feature type="compositionally biased region" description="Basic and acidic residues" evidence="1">
    <location>
        <begin position="1"/>
        <end position="18"/>
    </location>
</feature>
<name>A0A6S7BV51_9BURK</name>
<evidence type="ECO:0000259" key="2">
    <source>
        <dbReference type="PROSITE" id="PS50914"/>
    </source>
</evidence>
<feature type="compositionally biased region" description="Low complexity" evidence="1">
    <location>
        <begin position="252"/>
        <end position="264"/>
    </location>
</feature>
<dbReference type="InterPro" id="IPR007055">
    <property type="entry name" value="BON_dom"/>
</dbReference>
<dbReference type="PROSITE" id="PS50914">
    <property type="entry name" value="BON"/>
    <property type="match status" value="1"/>
</dbReference>
<organism evidence="3 4">
    <name type="scientific">Achromobacter animicus</name>
    <dbReference type="NCBI Taxonomy" id="1389935"/>
    <lineage>
        <taxon>Bacteria</taxon>
        <taxon>Pseudomonadati</taxon>
        <taxon>Pseudomonadota</taxon>
        <taxon>Betaproteobacteria</taxon>
        <taxon>Burkholderiales</taxon>
        <taxon>Alcaligenaceae</taxon>
        <taxon>Achromobacter</taxon>
    </lineage>
</organism>
<proteinExistence type="predicted"/>
<feature type="region of interest" description="Disordered" evidence="1">
    <location>
        <begin position="1"/>
        <end position="177"/>
    </location>
</feature>
<evidence type="ECO:0000256" key="1">
    <source>
        <dbReference type="SAM" id="MobiDB-lite"/>
    </source>
</evidence>
<feature type="compositionally biased region" description="Basic and acidic residues" evidence="1">
    <location>
        <begin position="36"/>
        <end position="48"/>
    </location>
</feature>
<reference evidence="3 4" key="1">
    <citation type="submission" date="2020-04" db="EMBL/GenBank/DDBJ databases">
        <authorList>
            <person name="De Canck E."/>
        </authorList>
    </citation>
    <scope>NUCLEOTIDE SEQUENCE [LARGE SCALE GENOMIC DNA]</scope>
    <source>
        <strain evidence="3 4">LMG 26690</strain>
    </source>
</reference>